<evidence type="ECO:0000313" key="2">
    <source>
        <dbReference type="EMBL" id="EGV91273.1"/>
    </source>
</evidence>
<evidence type="ECO:0000313" key="3">
    <source>
        <dbReference type="Proteomes" id="UP000001075"/>
    </source>
</evidence>
<name>G3IPZ8_CRIGR</name>
<reference evidence="3" key="1">
    <citation type="journal article" date="2011" name="Nat. Biotechnol.">
        <title>The genomic sequence of the Chinese hamster ovary (CHO)-K1 cell line.</title>
        <authorList>
            <person name="Xu X."/>
            <person name="Nagarajan H."/>
            <person name="Lewis N.E."/>
            <person name="Pan S."/>
            <person name="Cai Z."/>
            <person name="Liu X."/>
            <person name="Chen W."/>
            <person name="Xie M."/>
            <person name="Wang W."/>
            <person name="Hammond S."/>
            <person name="Andersen M.R."/>
            <person name="Neff N."/>
            <person name="Passarelli B."/>
            <person name="Koh W."/>
            <person name="Fan H.C."/>
            <person name="Wang J."/>
            <person name="Gui Y."/>
            <person name="Lee K.H."/>
            <person name="Betenbaugh M.J."/>
            <person name="Quake S.R."/>
            <person name="Famili I."/>
            <person name="Palsson B.O."/>
            <person name="Wang J."/>
        </authorList>
    </citation>
    <scope>NUCLEOTIDE SEQUENCE [LARGE SCALE GENOMIC DNA]</scope>
    <source>
        <strain evidence="3">CHO K1 cell line</strain>
    </source>
</reference>
<feature type="region of interest" description="Disordered" evidence="1">
    <location>
        <begin position="38"/>
        <end position="62"/>
    </location>
</feature>
<proteinExistence type="predicted"/>
<evidence type="ECO:0000256" key="1">
    <source>
        <dbReference type="SAM" id="MobiDB-lite"/>
    </source>
</evidence>
<sequence length="62" mass="7020">MELERTFNIHPMQILPSSCREIPCSSFHRWEPGLGLNASGDGNADLLPDRNEASRRSCQKLH</sequence>
<protein>
    <submittedName>
        <fullName evidence="2">Uncharacterized protein</fullName>
    </submittedName>
</protein>
<organism evidence="2 3">
    <name type="scientific">Cricetulus griseus</name>
    <name type="common">Chinese hamster</name>
    <name type="synonym">Cricetulus barabensis griseus</name>
    <dbReference type="NCBI Taxonomy" id="10029"/>
    <lineage>
        <taxon>Eukaryota</taxon>
        <taxon>Metazoa</taxon>
        <taxon>Chordata</taxon>
        <taxon>Craniata</taxon>
        <taxon>Vertebrata</taxon>
        <taxon>Euteleostomi</taxon>
        <taxon>Mammalia</taxon>
        <taxon>Eutheria</taxon>
        <taxon>Euarchontoglires</taxon>
        <taxon>Glires</taxon>
        <taxon>Rodentia</taxon>
        <taxon>Myomorpha</taxon>
        <taxon>Muroidea</taxon>
        <taxon>Cricetidae</taxon>
        <taxon>Cricetinae</taxon>
        <taxon>Cricetulus</taxon>
    </lineage>
</organism>
<dbReference type="Proteomes" id="UP000001075">
    <property type="component" value="Unassembled WGS sequence"/>
</dbReference>
<gene>
    <name evidence="2" type="ORF">I79_026083</name>
</gene>
<dbReference type="InParanoid" id="G3IPZ8"/>
<dbReference type="EMBL" id="JH020099">
    <property type="protein sequence ID" value="EGV91273.1"/>
    <property type="molecule type" value="Genomic_DNA"/>
</dbReference>
<dbReference type="AlphaFoldDB" id="G3IPZ8"/>
<accession>G3IPZ8</accession>